<keyword evidence="3" id="KW-1185">Reference proteome</keyword>
<feature type="region of interest" description="Disordered" evidence="1">
    <location>
        <begin position="1"/>
        <end position="350"/>
    </location>
</feature>
<evidence type="ECO:0000313" key="2">
    <source>
        <dbReference type="EMBL" id="KAK3683382.1"/>
    </source>
</evidence>
<organism evidence="2 3">
    <name type="scientific">Podospora appendiculata</name>
    <dbReference type="NCBI Taxonomy" id="314037"/>
    <lineage>
        <taxon>Eukaryota</taxon>
        <taxon>Fungi</taxon>
        <taxon>Dikarya</taxon>
        <taxon>Ascomycota</taxon>
        <taxon>Pezizomycotina</taxon>
        <taxon>Sordariomycetes</taxon>
        <taxon>Sordariomycetidae</taxon>
        <taxon>Sordariales</taxon>
        <taxon>Podosporaceae</taxon>
        <taxon>Podospora</taxon>
    </lineage>
</organism>
<proteinExistence type="predicted"/>
<feature type="region of interest" description="Disordered" evidence="1">
    <location>
        <begin position="377"/>
        <end position="525"/>
    </location>
</feature>
<feature type="region of interest" description="Disordered" evidence="1">
    <location>
        <begin position="842"/>
        <end position="997"/>
    </location>
</feature>
<comment type="caution">
    <text evidence="2">The sequence shown here is derived from an EMBL/GenBank/DDBJ whole genome shotgun (WGS) entry which is preliminary data.</text>
</comment>
<feature type="compositionally biased region" description="Acidic residues" evidence="1">
    <location>
        <begin position="72"/>
        <end position="92"/>
    </location>
</feature>
<protein>
    <recommendedName>
        <fullName evidence="4">Pathway-specific nitrogen regulator</fullName>
    </recommendedName>
</protein>
<feature type="compositionally biased region" description="Acidic residues" evidence="1">
    <location>
        <begin position="153"/>
        <end position="181"/>
    </location>
</feature>
<dbReference type="EMBL" id="JAULSO010000004">
    <property type="protein sequence ID" value="KAK3683382.1"/>
    <property type="molecule type" value="Genomic_DNA"/>
</dbReference>
<feature type="compositionally biased region" description="Acidic residues" evidence="1">
    <location>
        <begin position="304"/>
        <end position="321"/>
    </location>
</feature>
<feature type="compositionally biased region" description="Polar residues" evidence="1">
    <location>
        <begin position="394"/>
        <end position="412"/>
    </location>
</feature>
<feature type="compositionally biased region" description="Low complexity" evidence="1">
    <location>
        <begin position="882"/>
        <end position="897"/>
    </location>
</feature>
<feature type="compositionally biased region" description="Low complexity" evidence="1">
    <location>
        <begin position="489"/>
        <end position="505"/>
    </location>
</feature>
<feature type="compositionally biased region" description="Basic and acidic residues" evidence="1">
    <location>
        <begin position="512"/>
        <end position="525"/>
    </location>
</feature>
<sequence length="1034" mass="114213">MPPKPKDFDADFNIFVDPSCLSDPMDDDAPQTTEPMASHDESETLNAPLEEDSDIHASAVVDNADGPSVQDQPEDEAAAVQEEDASPLEDESPKENTLPLEEQEQEVADELFAAADDVTDNTNATEEPHDEVVDETQPTPEVDPAVAEKQPEPEAESQDVDIDAEEEQQDSTTADETEAQEAESTPQDLTTEQEVACEPAAELTDEAVSGEPEPESEETVSADETAAAEVEPTPQDAAPEPETAAEPEAEVQNAIGADEHTPEIEAADISVPQDEPSLDSEPPAAYEDGISHEEVYEHDVSRDELDEASEEFQEEALESEDAGTPRPSNDSDFEHDTSFVERSCPPDIFSDRKTSLRTEALIHAAARAVVARIEERGNTRSSIGHEDEEADHSILSTGTQDTYGADDAQSTYSDHHSTSSRRNSSGSQLHHTPAPRSISGDEGGDSSSHHEAEDDVFSDRSARSSIGSFDGNNDLTIKNPLTDDRQGTRQSSRSSGRSPRRSSVSMISDISQYDKDDFVPTSRDARLPFRTPSAVRAIQMNSPSPSVYNGGSPRSNKRHTGNVGSMLPTISRLGSPAQYSPKGRTTPTRFKSRKEAPLNLLHVTLLPLDFLWSDVLKGLDSVNDRNLDKSQPPFEVSEQLKTLRDSWQELQDSVGNTVLERGILLPHPQNDVEVLEERFLEALQLPQRRRARILECGHYLGPSNMVDDDDEDESEDEYGVQVNRAREEKRHWCNTCRGDIKYEDLGSGKIFRVKVYASNGLMTAGAWAACWKEMERVDIEVEPIVEPFLLTELERLAMFQIEQEEQRLREAEARPQNELLLLREPEQARQQIDVERQIMGQEHQANDRSHSSAALHPETSYTETREQFQPAVTPSPIHAPMQVPSSPSTLQPQPTTVRATSPTNAQTALTLRPVNADAIDVSEDRRRRDAEREREIYGDTPLPLEQAQAAPPTYTEPAPPQAPPAISRASPPPPHAPSVQAYGQREHRQPAPQPRSYEDATFSDLLLEAFKVLLRDPKNAVIIVLSVFVMCILK</sequence>
<name>A0AAE1C8Q3_9PEZI</name>
<feature type="compositionally biased region" description="Low complexity" evidence="1">
    <location>
        <begin position="231"/>
        <end position="242"/>
    </location>
</feature>
<feature type="compositionally biased region" description="Low complexity" evidence="1">
    <location>
        <begin position="113"/>
        <end position="125"/>
    </location>
</feature>
<evidence type="ECO:0000313" key="3">
    <source>
        <dbReference type="Proteomes" id="UP001270362"/>
    </source>
</evidence>
<feature type="compositionally biased region" description="Basic and acidic residues" evidence="1">
    <location>
        <begin position="289"/>
        <end position="303"/>
    </location>
</feature>
<feature type="region of interest" description="Disordered" evidence="1">
    <location>
        <begin position="540"/>
        <end position="590"/>
    </location>
</feature>
<feature type="compositionally biased region" description="Basic and acidic residues" evidence="1">
    <location>
        <begin position="447"/>
        <end position="462"/>
    </location>
</feature>
<accession>A0AAE1C8Q3</accession>
<evidence type="ECO:0008006" key="4">
    <source>
        <dbReference type="Google" id="ProtNLM"/>
    </source>
</evidence>
<gene>
    <name evidence="2" type="ORF">B0T22DRAFT_246634</name>
</gene>
<reference evidence="2" key="1">
    <citation type="journal article" date="2023" name="Mol. Phylogenet. Evol.">
        <title>Genome-scale phylogeny and comparative genomics of the fungal order Sordariales.</title>
        <authorList>
            <person name="Hensen N."/>
            <person name="Bonometti L."/>
            <person name="Westerberg I."/>
            <person name="Brannstrom I.O."/>
            <person name="Guillou S."/>
            <person name="Cros-Aarteil S."/>
            <person name="Calhoun S."/>
            <person name="Haridas S."/>
            <person name="Kuo A."/>
            <person name="Mondo S."/>
            <person name="Pangilinan J."/>
            <person name="Riley R."/>
            <person name="LaButti K."/>
            <person name="Andreopoulos B."/>
            <person name="Lipzen A."/>
            <person name="Chen C."/>
            <person name="Yan M."/>
            <person name="Daum C."/>
            <person name="Ng V."/>
            <person name="Clum A."/>
            <person name="Steindorff A."/>
            <person name="Ohm R.A."/>
            <person name="Martin F."/>
            <person name="Silar P."/>
            <person name="Natvig D.O."/>
            <person name="Lalanne C."/>
            <person name="Gautier V."/>
            <person name="Ament-Velasquez S.L."/>
            <person name="Kruys A."/>
            <person name="Hutchinson M.I."/>
            <person name="Powell A.J."/>
            <person name="Barry K."/>
            <person name="Miller A.N."/>
            <person name="Grigoriev I.V."/>
            <person name="Debuchy R."/>
            <person name="Gladieux P."/>
            <person name="Hiltunen Thoren M."/>
            <person name="Johannesson H."/>
        </authorList>
    </citation>
    <scope>NUCLEOTIDE SEQUENCE</scope>
    <source>
        <strain evidence="2">CBS 314.62</strain>
    </source>
</reference>
<reference evidence="2" key="2">
    <citation type="submission" date="2023-06" db="EMBL/GenBank/DDBJ databases">
        <authorList>
            <consortium name="Lawrence Berkeley National Laboratory"/>
            <person name="Haridas S."/>
            <person name="Hensen N."/>
            <person name="Bonometti L."/>
            <person name="Westerberg I."/>
            <person name="Brannstrom I.O."/>
            <person name="Guillou S."/>
            <person name="Cros-Aarteil S."/>
            <person name="Calhoun S."/>
            <person name="Kuo A."/>
            <person name="Mondo S."/>
            <person name="Pangilinan J."/>
            <person name="Riley R."/>
            <person name="Labutti K."/>
            <person name="Andreopoulos B."/>
            <person name="Lipzen A."/>
            <person name="Chen C."/>
            <person name="Yanf M."/>
            <person name="Daum C."/>
            <person name="Ng V."/>
            <person name="Clum A."/>
            <person name="Steindorff A."/>
            <person name="Ohm R."/>
            <person name="Martin F."/>
            <person name="Silar P."/>
            <person name="Natvig D."/>
            <person name="Lalanne C."/>
            <person name="Gautier V."/>
            <person name="Ament-Velasquez S.L."/>
            <person name="Kruys A."/>
            <person name="Hutchinson M.I."/>
            <person name="Powell A.J."/>
            <person name="Barry K."/>
            <person name="Miller A.N."/>
            <person name="Grigoriev I.V."/>
            <person name="Debuchy R."/>
            <person name="Gladieux P."/>
            <person name="Thoren M.H."/>
            <person name="Johannesson H."/>
        </authorList>
    </citation>
    <scope>NUCLEOTIDE SEQUENCE</scope>
    <source>
        <strain evidence="2">CBS 314.62</strain>
    </source>
</reference>
<feature type="compositionally biased region" description="Polar residues" evidence="1">
    <location>
        <begin position="540"/>
        <end position="554"/>
    </location>
</feature>
<evidence type="ECO:0000256" key="1">
    <source>
        <dbReference type="SAM" id="MobiDB-lite"/>
    </source>
</evidence>
<feature type="compositionally biased region" description="Low complexity" evidence="1">
    <location>
        <begin position="941"/>
        <end position="956"/>
    </location>
</feature>
<dbReference type="Proteomes" id="UP001270362">
    <property type="component" value="Unassembled WGS sequence"/>
</dbReference>
<dbReference type="AlphaFoldDB" id="A0AAE1C8Q3"/>
<feature type="compositionally biased region" description="Polar residues" evidence="1">
    <location>
        <begin position="898"/>
        <end position="909"/>
    </location>
</feature>
<feature type="compositionally biased region" description="Acidic residues" evidence="1">
    <location>
        <begin position="212"/>
        <end position="221"/>
    </location>
</feature>
<feature type="compositionally biased region" description="Basic and acidic residues" evidence="1">
    <location>
        <begin position="922"/>
        <end position="937"/>
    </location>
</feature>
<feature type="compositionally biased region" description="Polar residues" evidence="1">
    <location>
        <begin position="463"/>
        <end position="476"/>
    </location>
</feature>